<evidence type="ECO:0000256" key="1">
    <source>
        <dbReference type="SAM" id="MobiDB-lite"/>
    </source>
</evidence>
<dbReference type="PANTHER" id="PTHR33223">
    <property type="entry name" value="CCHC-TYPE DOMAIN-CONTAINING PROTEIN"/>
    <property type="match status" value="1"/>
</dbReference>
<accession>A0AAV2D9G7</accession>
<evidence type="ECO:0008006" key="4">
    <source>
        <dbReference type="Google" id="ProtNLM"/>
    </source>
</evidence>
<organism evidence="2 3">
    <name type="scientific">Linum trigynum</name>
    <dbReference type="NCBI Taxonomy" id="586398"/>
    <lineage>
        <taxon>Eukaryota</taxon>
        <taxon>Viridiplantae</taxon>
        <taxon>Streptophyta</taxon>
        <taxon>Embryophyta</taxon>
        <taxon>Tracheophyta</taxon>
        <taxon>Spermatophyta</taxon>
        <taxon>Magnoliopsida</taxon>
        <taxon>eudicotyledons</taxon>
        <taxon>Gunneridae</taxon>
        <taxon>Pentapetalae</taxon>
        <taxon>rosids</taxon>
        <taxon>fabids</taxon>
        <taxon>Malpighiales</taxon>
        <taxon>Linaceae</taxon>
        <taxon>Linum</taxon>
    </lineage>
</organism>
<evidence type="ECO:0000313" key="2">
    <source>
        <dbReference type="EMBL" id="CAL1369337.1"/>
    </source>
</evidence>
<dbReference type="EMBL" id="OZ034815">
    <property type="protein sequence ID" value="CAL1369337.1"/>
    <property type="molecule type" value="Genomic_DNA"/>
</dbReference>
<reference evidence="2 3" key="1">
    <citation type="submission" date="2024-04" db="EMBL/GenBank/DDBJ databases">
        <authorList>
            <person name="Fracassetti M."/>
        </authorList>
    </citation>
    <scope>NUCLEOTIDE SEQUENCE [LARGE SCALE GENOMIC DNA]</scope>
</reference>
<sequence length="179" mass="20772">MFRIIEDQDEAIEILKREVEALKKGEGMVRSPTSRKRERIAETEGDSGQTRCPASLWRPNDHANSDFEGRNGWVPWHLPRHCPVRHPLARNVLMEQTRTNIPPLSVYDGTADLDDHLNGYFTKMQRYNSYDATLCKVFPSTFAGVVLDWYHQIEEGRIERFEKFAAMFLAKYASWNVAL</sequence>
<keyword evidence="3" id="KW-1185">Reference proteome</keyword>
<evidence type="ECO:0000313" key="3">
    <source>
        <dbReference type="Proteomes" id="UP001497516"/>
    </source>
</evidence>
<protein>
    <recommendedName>
        <fullName evidence="4">Retrotransposon gag domain-containing protein</fullName>
    </recommendedName>
</protein>
<dbReference type="Proteomes" id="UP001497516">
    <property type="component" value="Chromosome 2"/>
</dbReference>
<dbReference type="PANTHER" id="PTHR33223:SF10">
    <property type="entry name" value="AMINOTRANSFERASE-LIKE PLANT MOBILE DOMAIN-CONTAINING PROTEIN"/>
    <property type="match status" value="1"/>
</dbReference>
<dbReference type="AlphaFoldDB" id="A0AAV2D9G7"/>
<feature type="region of interest" description="Disordered" evidence="1">
    <location>
        <begin position="26"/>
        <end position="51"/>
    </location>
</feature>
<proteinExistence type="predicted"/>
<gene>
    <name evidence="2" type="ORF">LTRI10_LOCUS12000</name>
</gene>
<name>A0AAV2D9G7_9ROSI</name>